<evidence type="ECO:0000313" key="2">
    <source>
        <dbReference type="Proteomes" id="UP000281553"/>
    </source>
</evidence>
<accession>A0A3P7MFX1</accession>
<dbReference type="OrthoDB" id="6254385at2759"/>
<reference evidence="1 2" key="1">
    <citation type="submission" date="2018-11" db="EMBL/GenBank/DDBJ databases">
        <authorList>
            <consortium name="Pathogen Informatics"/>
        </authorList>
    </citation>
    <scope>NUCLEOTIDE SEQUENCE [LARGE SCALE GENOMIC DNA]</scope>
</reference>
<dbReference type="Proteomes" id="UP000281553">
    <property type="component" value="Unassembled WGS sequence"/>
</dbReference>
<evidence type="ECO:0000313" key="1">
    <source>
        <dbReference type="EMBL" id="VDN16821.1"/>
    </source>
</evidence>
<dbReference type="EMBL" id="UYRU01067212">
    <property type="protein sequence ID" value="VDN16821.1"/>
    <property type="molecule type" value="Genomic_DNA"/>
</dbReference>
<sequence>MADARMQTVVPNTETELYSLELEVIFKRMSSRTTSLRTIDRSIHMDKEARRQLRKVLGGSEERTKQFLAETTSPAGFLLYLTEILGDRGKALALLEEAAEGSVTAYDELLRLLPDTEKLTKILSSFEAASKEAILILAPNVLLLPHVTHLLHAIRLYNLGRDDVASLLAGKWTPIGQPDSKEFRYTETLHLGLQEMTDFLTAFMANDVDKLHAMAAVLPANLKRVMKENDIAERFGKPDLLPNLNKKVQIVDLLENPVEAVALSCSFNRENLFNDFKAPNLPTPLVNYIDGLLANWKWRCAWEALNVINKRDPPVDMKPIESLINHAGKLINLMEGNIRSTASNQLEPDEITQIVRQAIYGHPNYVLKLDELVGAKKRAFFLHGIHKTLGRVLMKLVHVILSGVDMKSIQEFLAALADIVVSPIMMAFLSTWQNLVRMVGGTYGCQIEMRQTEREREFEMAQELINLLTEVKSRLSLVQLTAPKSSSIITKQWGQQAIPLRNEDSVAAGE</sequence>
<dbReference type="AlphaFoldDB" id="A0A3P7MFX1"/>
<name>A0A3P7MFX1_DIBLA</name>
<organism evidence="1 2">
    <name type="scientific">Dibothriocephalus latus</name>
    <name type="common">Fish tapeworm</name>
    <name type="synonym">Diphyllobothrium latum</name>
    <dbReference type="NCBI Taxonomy" id="60516"/>
    <lineage>
        <taxon>Eukaryota</taxon>
        <taxon>Metazoa</taxon>
        <taxon>Spiralia</taxon>
        <taxon>Lophotrochozoa</taxon>
        <taxon>Platyhelminthes</taxon>
        <taxon>Cestoda</taxon>
        <taxon>Eucestoda</taxon>
        <taxon>Diphyllobothriidea</taxon>
        <taxon>Diphyllobothriidae</taxon>
        <taxon>Dibothriocephalus</taxon>
    </lineage>
</organism>
<proteinExistence type="predicted"/>
<gene>
    <name evidence="1" type="ORF">DILT_LOCUS12652</name>
</gene>
<protein>
    <submittedName>
        <fullName evidence="1">Uncharacterized protein</fullName>
    </submittedName>
</protein>
<keyword evidence="2" id="KW-1185">Reference proteome</keyword>